<comment type="caution">
    <text evidence="5">The sequence shown here is derived from an EMBL/GenBank/DDBJ whole genome shotgun (WGS) entry which is preliminary data.</text>
</comment>
<evidence type="ECO:0000313" key="6">
    <source>
        <dbReference type="EMBL" id="KAE9019527.1"/>
    </source>
</evidence>
<feature type="region of interest" description="Disordered" evidence="3">
    <location>
        <begin position="185"/>
        <end position="319"/>
    </location>
</feature>
<evidence type="ECO:0000313" key="8">
    <source>
        <dbReference type="Proteomes" id="UP000435112"/>
    </source>
</evidence>
<feature type="compositionally biased region" description="Low complexity" evidence="3">
    <location>
        <begin position="362"/>
        <end position="372"/>
    </location>
</feature>
<dbReference type="GO" id="GO:0042162">
    <property type="term" value="F:telomeric DNA binding"/>
    <property type="evidence" value="ECO:0007669"/>
    <property type="project" value="TreeGrafter"/>
</dbReference>
<evidence type="ECO:0000256" key="1">
    <source>
        <dbReference type="ARBA" id="ARBA00004123"/>
    </source>
</evidence>
<dbReference type="InterPro" id="IPR015010">
    <property type="entry name" value="TERF2IP_Myb"/>
</dbReference>
<gene>
    <name evidence="6" type="ORF">PR001_g13855</name>
    <name evidence="5" type="ORF">PR002_g14934</name>
</gene>
<evidence type="ECO:0000313" key="7">
    <source>
        <dbReference type="Proteomes" id="UP000429607"/>
    </source>
</evidence>
<dbReference type="Proteomes" id="UP000429607">
    <property type="component" value="Unassembled WGS sequence"/>
</dbReference>
<dbReference type="CDD" id="cd00027">
    <property type="entry name" value="BRCT"/>
    <property type="match status" value="1"/>
</dbReference>
<dbReference type="Pfam" id="PF16589">
    <property type="entry name" value="BRCT_2"/>
    <property type="match status" value="1"/>
</dbReference>
<proteinExistence type="predicted"/>
<protein>
    <recommendedName>
        <fullName evidence="4">BRCT domain-containing protein</fullName>
    </recommendedName>
</protein>
<feature type="region of interest" description="Disordered" evidence="3">
    <location>
        <begin position="420"/>
        <end position="458"/>
    </location>
</feature>
<sequence length="567" mass="62343">MLFRELSFFLSPTLRVSAEDKEELERLIRQNGGVVAQSPAGATHIVDYTELDARRPELVSADFIKESVAFRALQDPVKLLYSGKVFTTQQESRKPRNRVRMRYTNETDAKLLHFAKQRGWKAPESLALSVWQIAESDKVTAHTAHSMHERFRKHLQMTTPREQRTIMSNAAATIRARWLEKEAAVEEIDEEEKEEQQQVVEPTPLARASPNSTGFRDVVTPVRTPNSASRQGPAMSEPATIESRLREVGDKKLSDRTRSRKPKSPLRLSQRLQPSEGAQSNLNSNKDSGSNVAPPVPTAGAQGSTPAATLAAPATPAAAPEVPCIQAVQSTPAAVGGSASSPPSGNQNAGRSQQKRKRGTPRSDTTSSQESSPSRKVEGSEADSVESTTSGDNGIFFRSAWAQQIGDPTKRRMLQRFFDPPSRPALQSQTSSAESSINSDQSGADGTQARSDLDERMSEVQQVQVDTDQETDEIICQLQMDTHQNMPAVVHALYHCSGDVEMARAFLKGASPPDMWSPEDDLLLAHLLAEQRSRRAAVDAAVIRGDFSSMQVTRDADTILKRIKFLR</sequence>
<dbReference type="InterPro" id="IPR039595">
    <property type="entry name" value="TE2IP/Rap1"/>
</dbReference>
<feature type="domain" description="BRCT" evidence="4">
    <location>
        <begin position="1"/>
        <end position="81"/>
    </location>
</feature>
<name>A0A6A3L845_9STRA</name>
<dbReference type="EMBL" id="QXFV01000967">
    <property type="protein sequence ID" value="KAE9019527.1"/>
    <property type="molecule type" value="Genomic_DNA"/>
</dbReference>
<feature type="compositionally biased region" description="Basic and acidic residues" evidence="3">
    <location>
        <begin position="243"/>
        <end position="257"/>
    </location>
</feature>
<dbReference type="CDD" id="cd11655">
    <property type="entry name" value="rap1_myb-like"/>
    <property type="match status" value="1"/>
</dbReference>
<dbReference type="GO" id="GO:0070187">
    <property type="term" value="C:shelterin complex"/>
    <property type="evidence" value="ECO:0007669"/>
    <property type="project" value="TreeGrafter"/>
</dbReference>
<dbReference type="AlphaFoldDB" id="A0A6A3L845"/>
<dbReference type="OrthoDB" id="435460at2759"/>
<feature type="compositionally biased region" description="Acidic residues" evidence="3">
    <location>
        <begin position="185"/>
        <end position="194"/>
    </location>
</feature>
<dbReference type="PANTHER" id="PTHR16466">
    <property type="entry name" value="TELOMERE REPEAT-BINDING FACTOR 2-INTERACTING PROTEIN 1"/>
    <property type="match status" value="1"/>
</dbReference>
<dbReference type="EMBL" id="QXFU01001058">
    <property type="protein sequence ID" value="KAE9011963.1"/>
    <property type="molecule type" value="Genomic_DNA"/>
</dbReference>
<evidence type="ECO:0000259" key="4">
    <source>
        <dbReference type="PROSITE" id="PS50172"/>
    </source>
</evidence>
<feature type="compositionally biased region" description="Low complexity" evidence="3">
    <location>
        <begin position="331"/>
        <end position="345"/>
    </location>
</feature>
<accession>A0A6A3L845</accession>
<dbReference type="GO" id="GO:0010833">
    <property type="term" value="P:telomere maintenance via telomere lengthening"/>
    <property type="evidence" value="ECO:0007669"/>
    <property type="project" value="TreeGrafter"/>
</dbReference>
<dbReference type="GO" id="GO:0031848">
    <property type="term" value="P:protection from non-homologous end joining at telomere"/>
    <property type="evidence" value="ECO:0007669"/>
    <property type="project" value="TreeGrafter"/>
</dbReference>
<dbReference type="Gene3D" id="1.10.10.60">
    <property type="entry name" value="Homeodomain-like"/>
    <property type="match status" value="1"/>
</dbReference>
<dbReference type="PROSITE" id="PS50172">
    <property type="entry name" value="BRCT"/>
    <property type="match status" value="1"/>
</dbReference>
<feature type="compositionally biased region" description="Polar residues" evidence="3">
    <location>
        <begin position="425"/>
        <end position="450"/>
    </location>
</feature>
<comment type="subcellular location">
    <subcellularLocation>
        <location evidence="1">Nucleus</location>
    </subcellularLocation>
</comment>
<feature type="compositionally biased region" description="Polar residues" evidence="3">
    <location>
        <begin position="270"/>
        <end position="291"/>
    </location>
</feature>
<reference evidence="7 8" key="1">
    <citation type="submission" date="2018-09" db="EMBL/GenBank/DDBJ databases">
        <title>Genomic investigation of the strawberry pathogen Phytophthora fragariae indicates pathogenicity is determined by transcriptional variation in three key races.</title>
        <authorList>
            <person name="Adams T.M."/>
            <person name="Armitage A.D."/>
            <person name="Sobczyk M.K."/>
            <person name="Bates H.J."/>
            <person name="Dunwell J.M."/>
            <person name="Nellist C.F."/>
            <person name="Harrison R.J."/>
        </authorList>
    </citation>
    <scope>NUCLEOTIDE SEQUENCE [LARGE SCALE GENOMIC DNA]</scope>
    <source>
        <strain evidence="6 7">SCRP249</strain>
        <strain evidence="5 8">SCRP324</strain>
    </source>
</reference>
<dbReference type="PANTHER" id="PTHR16466:SF6">
    <property type="entry name" value="TELOMERIC REPEAT-BINDING FACTOR 2-INTERACTING PROTEIN 1"/>
    <property type="match status" value="1"/>
</dbReference>
<keyword evidence="2" id="KW-0539">Nucleus</keyword>
<feature type="region of interest" description="Disordered" evidence="3">
    <location>
        <begin position="331"/>
        <end position="393"/>
    </location>
</feature>
<feature type="compositionally biased region" description="Low complexity" evidence="3">
    <location>
        <begin position="305"/>
        <end position="319"/>
    </location>
</feature>
<dbReference type="Pfam" id="PF08914">
    <property type="entry name" value="Myb_Rap1"/>
    <property type="match status" value="1"/>
</dbReference>
<dbReference type="InterPro" id="IPR001357">
    <property type="entry name" value="BRCT_dom"/>
</dbReference>
<evidence type="ECO:0000313" key="5">
    <source>
        <dbReference type="EMBL" id="KAE9011963.1"/>
    </source>
</evidence>
<dbReference type="SUPFAM" id="SSF52113">
    <property type="entry name" value="BRCT domain"/>
    <property type="match status" value="1"/>
</dbReference>
<dbReference type="InterPro" id="IPR036420">
    <property type="entry name" value="BRCT_dom_sf"/>
</dbReference>
<evidence type="ECO:0000256" key="2">
    <source>
        <dbReference type="ARBA" id="ARBA00023242"/>
    </source>
</evidence>
<organism evidence="5 8">
    <name type="scientific">Phytophthora rubi</name>
    <dbReference type="NCBI Taxonomy" id="129364"/>
    <lineage>
        <taxon>Eukaryota</taxon>
        <taxon>Sar</taxon>
        <taxon>Stramenopiles</taxon>
        <taxon>Oomycota</taxon>
        <taxon>Peronosporomycetes</taxon>
        <taxon>Peronosporales</taxon>
        <taxon>Peronosporaceae</taxon>
        <taxon>Phytophthora</taxon>
    </lineage>
</organism>
<dbReference type="Proteomes" id="UP000435112">
    <property type="component" value="Unassembled WGS sequence"/>
</dbReference>
<evidence type="ECO:0000256" key="3">
    <source>
        <dbReference type="SAM" id="MobiDB-lite"/>
    </source>
</evidence>